<evidence type="ECO:0000259" key="1">
    <source>
        <dbReference type="Pfam" id="PF24523"/>
    </source>
</evidence>
<reference evidence="2" key="1">
    <citation type="submission" date="2020-10" db="EMBL/GenBank/DDBJ databases">
        <authorList>
            <person name="Han B."/>
            <person name="Lu T."/>
            <person name="Zhao Q."/>
            <person name="Huang X."/>
            <person name="Zhao Y."/>
        </authorList>
    </citation>
    <scope>NUCLEOTIDE SEQUENCE</scope>
</reference>
<organism evidence="2 3">
    <name type="scientific">Miscanthus lutarioriparius</name>
    <dbReference type="NCBI Taxonomy" id="422564"/>
    <lineage>
        <taxon>Eukaryota</taxon>
        <taxon>Viridiplantae</taxon>
        <taxon>Streptophyta</taxon>
        <taxon>Embryophyta</taxon>
        <taxon>Tracheophyta</taxon>
        <taxon>Spermatophyta</taxon>
        <taxon>Magnoliopsida</taxon>
        <taxon>Liliopsida</taxon>
        <taxon>Poales</taxon>
        <taxon>Poaceae</taxon>
        <taxon>PACMAD clade</taxon>
        <taxon>Panicoideae</taxon>
        <taxon>Andropogonodae</taxon>
        <taxon>Andropogoneae</taxon>
        <taxon>Saccharinae</taxon>
        <taxon>Miscanthus</taxon>
    </lineage>
</organism>
<protein>
    <recommendedName>
        <fullName evidence="1">DUF7595 domain-containing protein</fullName>
    </recommendedName>
</protein>
<proteinExistence type="predicted"/>
<dbReference type="InterPro" id="IPR056016">
    <property type="entry name" value="DUF7595"/>
</dbReference>
<evidence type="ECO:0000313" key="2">
    <source>
        <dbReference type="EMBL" id="CAD6207318.1"/>
    </source>
</evidence>
<gene>
    <name evidence="2" type="ORF">NCGR_LOCUS4897</name>
</gene>
<comment type="caution">
    <text evidence="2">The sequence shown here is derived from an EMBL/GenBank/DDBJ whole genome shotgun (WGS) entry which is preliminary data.</text>
</comment>
<feature type="domain" description="DUF7595" evidence="1">
    <location>
        <begin position="154"/>
        <end position="435"/>
    </location>
</feature>
<dbReference type="EMBL" id="CAJGYO010000001">
    <property type="protein sequence ID" value="CAD6207318.1"/>
    <property type="molecule type" value="Genomic_DNA"/>
</dbReference>
<dbReference type="AlphaFoldDB" id="A0A811ME68"/>
<accession>A0A811ME68</accession>
<dbReference type="PANTHER" id="PTHR35828:SF15">
    <property type="entry name" value="F-BOX DOMAIN-CONTAINING PROTEIN"/>
    <property type="match status" value="1"/>
</dbReference>
<dbReference type="Proteomes" id="UP000604825">
    <property type="component" value="Unassembled WGS sequence"/>
</dbReference>
<evidence type="ECO:0000313" key="3">
    <source>
        <dbReference type="Proteomes" id="UP000604825"/>
    </source>
</evidence>
<name>A0A811ME68_9POAL</name>
<keyword evidence="3" id="KW-1185">Reference proteome</keyword>
<dbReference type="OrthoDB" id="657959at2759"/>
<dbReference type="PANTHER" id="PTHR35828">
    <property type="entry name" value="OS08G0203800 PROTEIN-RELATED"/>
    <property type="match status" value="1"/>
</dbReference>
<dbReference type="Pfam" id="PF24523">
    <property type="entry name" value="DUF7595"/>
    <property type="match status" value="1"/>
</dbReference>
<sequence length="471" mass="52940">MGNMVEHHDNVSGYYREFLAPTDAEAVMEEEEEPHLPLDIIYKIPEYISDPVPLARVASSSKLWRSIIKETAFLDGLMTRHLDHGFTSSLLLGFFYQDSAEAPDHLWQHHRDKNRCLAPSFMPTSELLPFAGCKEGYNPTSPLSLGNFIQGINSSLNFYEPVASQDSFLVLCHHSKDAEGDPKPDVVCVCNPLTGKVFHLPGLPYKPPHHYALLVTDDINLDGRMAQSFRLVAIWNIGKKFIYVYYCSKSRAWWRPAGFPDLMAGLFLVSSSPAAASHGAIHWICGCWKSLAPSHVVTLHVDGEELLYLELPSEAKRNKTPLLANSVDGGLLLLLMKGLHMSVWKHKGTGTGNWVRSETINMTSSLPMRVLKMHASAKIRLEIFRGKSGVVVLWIEGEGLFTFSLGDRSMRKIDNEHVTKKYRFCPYEIDWLSCLAVTNLVSDGSLSLDTEREKAQCRWRSLLANNIPKSR</sequence>